<dbReference type="KEGG" id="bbo:BBOV_IV000590"/>
<feature type="region of interest" description="Disordered" evidence="1">
    <location>
        <begin position="304"/>
        <end position="338"/>
    </location>
</feature>
<evidence type="ECO:0000313" key="4">
    <source>
        <dbReference type="Proteomes" id="UP000002173"/>
    </source>
</evidence>
<feature type="transmembrane region" description="Helical" evidence="2">
    <location>
        <begin position="385"/>
        <end position="417"/>
    </location>
</feature>
<dbReference type="Proteomes" id="UP000002173">
    <property type="component" value="Unassembled WGS sequence"/>
</dbReference>
<accession>A7AV33</accession>
<reference evidence="4" key="2">
    <citation type="journal article" date="2020" name="Data Brief">
        <title>Transcriptome dataset of Babesia bovis life stages within vertebrate and invertebrate hosts.</title>
        <authorList>
            <person name="Ueti M.W."/>
            <person name="Johnson W.C."/>
            <person name="Kappmeyer L.S."/>
            <person name="Herndon D.R."/>
            <person name="Mousel M.R."/>
            <person name="Reif K.E."/>
            <person name="Taus N.S."/>
            <person name="Ifeonu O.O."/>
            <person name="Silva J.C."/>
            <person name="Suarez C.E."/>
            <person name="Brayton K.A."/>
        </authorList>
    </citation>
    <scope>NUCLEOTIDE SEQUENCE [LARGE SCALE GENOMIC DNA]</scope>
</reference>
<feature type="transmembrane region" description="Helical" evidence="2">
    <location>
        <begin position="429"/>
        <end position="449"/>
    </location>
</feature>
<evidence type="ECO:0000256" key="2">
    <source>
        <dbReference type="SAM" id="Phobius"/>
    </source>
</evidence>
<reference evidence="3 4" key="1">
    <citation type="journal article" date="2007" name="PLoS Pathog.">
        <title>Genome sequence of Babesia bovis and comparative analysis of apicomplexan hemoprotozoa.</title>
        <authorList>
            <person name="Brayton K.A."/>
            <person name="Lau A.O.T."/>
            <person name="Herndon D.R."/>
            <person name="Hannick L."/>
            <person name="Kappmeyer L.S."/>
            <person name="Berens S.J."/>
            <person name="Bidwell S.L."/>
            <person name="Brown W.C."/>
            <person name="Crabtree J."/>
            <person name="Fadrosh D."/>
            <person name="Feldblum T."/>
            <person name="Forberger H.A."/>
            <person name="Haas B.J."/>
            <person name="Howell J.M."/>
            <person name="Khouri H."/>
            <person name="Koo H."/>
            <person name="Mann D.J."/>
            <person name="Norimine J."/>
            <person name="Paulsen I.T."/>
            <person name="Radune D."/>
            <person name="Ren Q."/>
            <person name="Smith R.K. Jr."/>
            <person name="Suarez C.E."/>
            <person name="White O."/>
            <person name="Wortman J.R."/>
            <person name="Knowles D.P. Jr."/>
            <person name="McElwain T.F."/>
            <person name="Nene V.M."/>
        </authorList>
    </citation>
    <scope>NUCLEOTIDE SEQUENCE [LARGE SCALE GENOMIC DNA]</scope>
    <source>
        <strain evidence="3">T2Bo</strain>
    </source>
</reference>
<dbReference type="GeneID" id="5477446"/>
<feature type="transmembrane region" description="Helical" evidence="2">
    <location>
        <begin position="469"/>
        <end position="489"/>
    </location>
</feature>
<keyword evidence="2" id="KW-1133">Transmembrane helix</keyword>
<keyword evidence="2" id="KW-0812">Transmembrane</keyword>
<dbReference type="EMBL" id="AAXT01000004">
    <property type="protein sequence ID" value="EDO05659.1"/>
    <property type="molecule type" value="Genomic_DNA"/>
</dbReference>
<organism evidence="3 4">
    <name type="scientific">Babesia bovis</name>
    <dbReference type="NCBI Taxonomy" id="5865"/>
    <lineage>
        <taxon>Eukaryota</taxon>
        <taxon>Sar</taxon>
        <taxon>Alveolata</taxon>
        <taxon>Apicomplexa</taxon>
        <taxon>Aconoidasida</taxon>
        <taxon>Piroplasmida</taxon>
        <taxon>Babesiidae</taxon>
        <taxon>Babesia</taxon>
    </lineage>
</organism>
<dbReference type="AlphaFoldDB" id="A7AV33"/>
<comment type="caution">
    <text evidence="3">The sequence shown here is derived from an EMBL/GenBank/DDBJ whole genome shotgun (WGS) entry which is preliminary data.</text>
</comment>
<evidence type="ECO:0000256" key="1">
    <source>
        <dbReference type="SAM" id="MobiDB-lite"/>
    </source>
</evidence>
<protein>
    <submittedName>
        <fullName evidence="3">Uncharacterized protein</fullName>
    </submittedName>
</protein>
<proteinExistence type="predicted"/>
<dbReference type="eggNOG" id="ENOG502SGN2">
    <property type="taxonomic scope" value="Eukaryota"/>
</dbReference>
<sequence length="526" mass="58539">MVAPSRSSLMFIQSDCSRGCSPVKDTWEQEFQRKRQLLKERCKELTATFCPKSGRSAGVEDHQSVNRDTIPNFDSFSIGLGVSRDSEHCSASVVDRQYNNCLLSSPDHRSSGASCQVNQHSVAPQDVGGYTSAARLPCTLASSNLRREVTANTRRYSNNSLSRVLPLRLLLHCQGGLGTSTPSSQRSLEILDLPRVNNRDNHCSRAFTRRGSRGISQRSSRLPNYTGRDTRLCYGHYNRPEDPSYLDRGSGLRKGIRRYQDPGSHIAGDTYHRGDKLCKSNIAYNPGKYCSYRDYKMRDKSTRHKQADASFPPEEAGFATPARRGNVTPVNSHEGPRALTPQSKIDSNYIDRLLSGQTVSLDVLKAAEFGSSESSRYIISICREVFMAVIGAQLVYVVTSVLFGNIAAAIIVTLLCVQSGVCHCDGRPVAYVINGVLSVLVATTITVALCRDVTGLEPYRQDPVLNMMSYIYVPLCFCFGIFSFFLAHNNYDLQKQERRAIVQAVNRLLGDRYRINEHNLSVERSS</sequence>
<reference evidence="4" key="3">
    <citation type="journal article" date="2021" name="Int. J. Parasitol.">
        <title>Comparative analysis of gene expression between Babesia bovis blood stages and kinetes allowed by improved genome annotation.</title>
        <authorList>
            <person name="Ueti M.W."/>
            <person name="Johnson W.C."/>
            <person name="Kappmeyer L.S."/>
            <person name="Herndon D.R."/>
            <person name="Mousel M.R."/>
            <person name="Reif K.E."/>
            <person name="Taus N.S."/>
            <person name="Ifeonu O.O."/>
            <person name="Silva J.C."/>
            <person name="Suarez C.E."/>
            <person name="Brayton K.A."/>
        </authorList>
    </citation>
    <scope>NUCLEOTIDE SEQUENCE [LARGE SCALE GENOMIC DNA]</scope>
</reference>
<name>A7AV33_BABBO</name>
<evidence type="ECO:0000313" key="3">
    <source>
        <dbReference type="EMBL" id="EDO05659.1"/>
    </source>
</evidence>
<keyword evidence="2" id="KW-0472">Membrane</keyword>
<keyword evidence="4" id="KW-1185">Reference proteome</keyword>
<dbReference type="VEuPathDB" id="PiroplasmaDB:BBOV_IV000590"/>
<dbReference type="InParanoid" id="A7AV33"/>
<gene>
    <name evidence="3" type="ORF">BBOV_IV000590</name>
</gene>